<evidence type="ECO:0000256" key="1">
    <source>
        <dbReference type="ARBA" id="ARBA00004245"/>
    </source>
</evidence>
<evidence type="ECO:0000313" key="13">
    <source>
        <dbReference type="Ensembl" id="ENSCPOP00000023838.1"/>
    </source>
</evidence>
<dbReference type="Pfam" id="PF00023">
    <property type="entry name" value="Ank"/>
    <property type="match status" value="1"/>
</dbReference>
<dbReference type="SUPFAM" id="SSF48403">
    <property type="entry name" value="Ankyrin repeat"/>
    <property type="match status" value="1"/>
</dbReference>
<keyword evidence="5" id="KW-0677">Repeat</keyword>
<keyword evidence="14" id="KW-1185">Reference proteome</keyword>
<dbReference type="Proteomes" id="UP000005447">
    <property type="component" value="Unassembled WGS sequence"/>
</dbReference>
<evidence type="ECO:0000256" key="2">
    <source>
        <dbReference type="ARBA" id="ARBA00004370"/>
    </source>
</evidence>
<dbReference type="InterPro" id="IPR000906">
    <property type="entry name" value="ZU5_dom"/>
</dbReference>
<name>A0A286XEE4_CAVPO</name>
<dbReference type="PANTHER" id="PTHR24123:SF71">
    <property type="entry name" value="ANKYRIN 1, ERYTHROCYTIC A ISOFORM X1"/>
    <property type="match status" value="1"/>
</dbReference>
<keyword evidence="4" id="KW-0597">Phosphoprotein</keyword>
<dbReference type="PROSITE" id="PS50017">
    <property type="entry name" value="DEATH_DOMAIN"/>
    <property type="match status" value="1"/>
</dbReference>
<feature type="repeat" description="ANK" evidence="9">
    <location>
        <begin position="33"/>
        <end position="65"/>
    </location>
</feature>
<dbReference type="InterPro" id="IPR036770">
    <property type="entry name" value="Ankyrin_rpt-contain_sf"/>
</dbReference>
<feature type="repeat" description="ANK" evidence="9">
    <location>
        <begin position="223"/>
        <end position="255"/>
    </location>
</feature>
<dbReference type="PROSITE" id="PS50297">
    <property type="entry name" value="ANK_REP_REGION"/>
    <property type="match status" value="10"/>
</dbReference>
<dbReference type="PRINTS" id="PR01415">
    <property type="entry name" value="ANKYRIN"/>
</dbReference>
<protein>
    <submittedName>
        <fullName evidence="13">Ankyrin 1</fullName>
    </submittedName>
</protein>
<dbReference type="Gene3D" id="1.25.40.20">
    <property type="entry name" value="Ankyrin repeat-containing domain"/>
    <property type="match status" value="1"/>
</dbReference>
<keyword evidence="7" id="KW-0472">Membrane</keyword>
<keyword evidence="3" id="KW-0963">Cytoplasm</keyword>
<evidence type="ECO:0000259" key="12">
    <source>
        <dbReference type="PROSITE" id="PS51145"/>
    </source>
</evidence>
<dbReference type="Pfam" id="PF13637">
    <property type="entry name" value="Ank_4"/>
    <property type="match status" value="1"/>
</dbReference>
<evidence type="ECO:0000256" key="4">
    <source>
        <dbReference type="ARBA" id="ARBA00022553"/>
    </source>
</evidence>
<dbReference type="AlphaFoldDB" id="A0A286XEE4"/>
<feature type="region of interest" description="Disordered" evidence="10">
    <location>
        <begin position="404"/>
        <end position="431"/>
    </location>
</feature>
<feature type="repeat" description="ANK" evidence="9">
    <location>
        <begin position="124"/>
        <end position="156"/>
    </location>
</feature>
<evidence type="ECO:0000256" key="8">
    <source>
        <dbReference type="ARBA" id="ARBA00023212"/>
    </source>
</evidence>
<feature type="repeat" description="ANK" evidence="9">
    <location>
        <begin position="190"/>
        <end position="222"/>
    </location>
</feature>
<feature type="repeat" description="ANK" evidence="9">
    <location>
        <begin position="256"/>
        <end position="288"/>
    </location>
</feature>
<dbReference type="InterPro" id="IPR002110">
    <property type="entry name" value="Ankyrin_rpt"/>
</dbReference>
<feature type="domain" description="Death" evidence="11">
    <location>
        <begin position="991"/>
        <end position="1056"/>
    </location>
</feature>
<feature type="repeat" description="ANK" evidence="9">
    <location>
        <begin position="157"/>
        <end position="183"/>
    </location>
</feature>
<dbReference type="Gene3D" id="2.60.220.30">
    <property type="match status" value="2"/>
</dbReference>
<dbReference type="SMART" id="SM00248">
    <property type="entry name" value="ANK"/>
    <property type="match status" value="10"/>
</dbReference>
<dbReference type="SMART" id="SM00005">
    <property type="entry name" value="DEATH"/>
    <property type="match status" value="1"/>
</dbReference>
<dbReference type="InterPro" id="IPR051165">
    <property type="entry name" value="Multifunctional_ANK_Repeat"/>
</dbReference>
<feature type="repeat" description="ANK" evidence="9">
    <location>
        <begin position="322"/>
        <end position="354"/>
    </location>
</feature>
<dbReference type="VEuPathDB" id="HostDB:ENSCPOG00000007390"/>
<dbReference type="InterPro" id="IPR000488">
    <property type="entry name" value="Death_dom"/>
</dbReference>
<dbReference type="GO" id="GO:0016020">
    <property type="term" value="C:membrane"/>
    <property type="evidence" value="ECO:0007669"/>
    <property type="project" value="UniProtKB-SubCell"/>
</dbReference>
<feature type="domain" description="ZU5" evidence="12">
    <location>
        <begin position="658"/>
        <end position="804"/>
    </location>
</feature>
<proteinExistence type="predicted"/>
<feature type="repeat" description="ANK" evidence="9">
    <location>
        <begin position="75"/>
        <end position="107"/>
    </location>
</feature>
<feature type="domain" description="ZU5" evidence="12">
    <location>
        <begin position="501"/>
        <end position="656"/>
    </location>
</feature>
<dbReference type="Gene3D" id="2.60.40.2660">
    <property type="match status" value="1"/>
</dbReference>
<dbReference type="FunFam" id="2.60.40.2660:FF:000002">
    <property type="entry name" value="Ankyrin-1 isoform B"/>
    <property type="match status" value="1"/>
</dbReference>
<dbReference type="Gene3D" id="1.10.533.10">
    <property type="entry name" value="Death Domain, Fas"/>
    <property type="match status" value="1"/>
</dbReference>
<feature type="repeat" description="ANK" evidence="9">
    <location>
        <begin position="289"/>
        <end position="321"/>
    </location>
</feature>
<keyword evidence="6 9" id="KW-0040">ANK repeat</keyword>
<evidence type="ECO:0000256" key="9">
    <source>
        <dbReference type="PROSITE-ProRule" id="PRU00023"/>
    </source>
</evidence>
<dbReference type="Ensembl" id="ENSCPOT00000045250.1">
    <property type="protein sequence ID" value="ENSCPOP00000023838.1"/>
    <property type="gene ID" value="ENSCPOG00000007390.4"/>
</dbReference>
<dbReference type="EMBL" id="AAKN02048152">
    <property type="status" value="NOT_ANNOTATED_CDS"/>
    <property type="molecule type" value="Genomic_DNA"/>
</dbReference>
<evidence type="ECO:0000256" key="6">
    <source>
        <dbReference type="ARBA" id="ARBA00023043"/>
    </source>
</evidence>
<feature type="repeat" description="ANK" evidence="9">
    <location>
        <begin position="1"/>
        <end position="32"/>
    </location>
</feature>
<dbReference type="PROSITE" id="PS51145">
    <property type="entry name" value="ZU5"/>
    <property type="match status" value="2"/>
</dbReference>
<dbReference type="FunFam" id="2.60.220.30:FF:000002">
    <property type="entry name" value="Ankyrin-3 isoform 2"/>
    <property type="match status" value="1"/>
</dbReference>
<organism evidence="13 14">
    <name type="scientific">Cavia porcellus</name>
    <name type="common">Guinea pig</name>
    <dbReference type="NCBI Taxonomy" id="10141"/>
    <lineage>
        <taxon>Eukaryota</taxon>
        <taxon>Metazoa</taxon>
        <taxon>Chordata</taxon>
        <taxon>Craniata</taxon>
        <taxon>Vertebrata</taxon>
        <taxon>Euteleostomi</taxon>
        <taxon>Mammalia</taxon>
        <taxon>Eutheria</taxon>
        <taxon>Euarchontoglires</taxon>
        <taxon>Glires</taxon>
        <taxon>Rodentia</taxon>
        <taxon>Hystricomorpha</taxon>
        <taxon>Caviidae</taxon>
        <taxon>Cavia</taxon>
    </lineage>
</organism>
<dbReference type="FunFam" id="2.60.220.30:FF:000001">
    <property type="entry name" value="Ankyrin-3 isoform 2"/>
    <property type="match status" value="1"/>
</dbReference>
<evidence type="ECO:0000256" key="10">
    <source>
        <dbReference type="SAM" id="MobiDB-lite"/>
    </source>
</evidence>
<evidence type="ECO:0000256" key="3">
    <source>
        <dbReference type="ARBA" id="ARBA00022490"/>
    </source>
</evidence>
<feature type="compositionally biased region" description="Basic and acidic residues" evidence="10">
    <location>
        <begin position="414"/>
        <end position="429"/>
    </location>
</feature>
<dbReference type="SMART" id="SM00218">
    <property type="entry name" value="ZU5"/>
    <property type="match status" value="1"/>
</dbReference>
<evidence type="ECO:0000256" key="7">
    <source>
        <dbReference type="ARBA" id="ARBA00023136"/>
    </source>
</evidence>
<dbReference type="Pfam" id="PF17809">
    <property type="entry name" value="UPA_2"/>
    <property type="match status" value="1"/>
</dbReference>
<accession>A0A286XEE4</accession>
<keyword evidence="8" id="KW-0206">Cytoskeleton</keyword>
<dbReference type="Pfam" id="PF00791">
    <property type="entry name" value="ZU5"/>
    <property type="match status" value="1"/>
</dbReference>
<reference evidence="13" key="3">
    <citation type="submission" date="2025-09" db="UniProtKB">
        <authorList>
            <consortium name="Ensembl"/>
        </authorList>
    </citation>
    <scope>IDENTIFICATION</scope>
    <source>
        <strain evidence="13">2N</strain>
    </source>
</reference>
<dbReference type="Pfam" id="PF12796">
    <property type="entry name" value="Ank_2"/>
    <property type="match status" value="3"/>
</dbReference>
<sequence length="1083" mass="118888">GLTPLHVASFMGHLAIVKTLLQRGASPNASNVKVETPLHMAARAGHTEVAKYLLQNKAKVNAKAKVANPNLATTAGHTPLHIAAREGHVDTALALLEKEASQACMTKVHLPPLSWRSTHVSPQKGFTPLHVAAKYGKVRVAELLLERQAHPNAAGKNGLTPLHVAVHHNNLDIVKLLLPQGSSPHSPAWNGYTPLHIAAKQNQMDVAHSLLQYGGSANAESVQGVTPLHLAAQEGHADMVALLLSKQANGNLGNKSGLTPLHLVAQEGHVPVADVLIKHGVMVDATTRMGYTPLHVASHYGNIKLVKFLLQHQANVNAKTKLGYSPLHQAAQQGHTDIVTLLLRSGASPNEVSSNGTTPLAIAKRLGYISVTDVLKVVTDETSIVLVGDKHRMSYPETVDEVLDVSEDEGELTGTRDPKRSKAEQLDSRDVDEERELLDFVPKLDQVVESPAIPRIPCVTPETVLIRSEEPEQVRGARPLDIPSTASPCVWCPIWFAASRFLVSFMVDARGGSMRGSRHNGLRVVIPPRTCAAPTRITCRLVKPQKLGTPPPLAEEEGLASRIIALGPAGAQFLSPVIVEIPHFASQGRGDRELVVLRSENGSVWKEHRSRYGESSLDQILSGLDEELGSLEELEKKRVCRIITTDFPLYFVIMSRLCQDFDTIGPEGGSLKSRLVPLVQATFPENAVTKKVKLALQAQPVPDELVTKLLGNQATFSPIVTVEPRRRKFHRPIGLRIPLPPSWTDNPRDSGEGDTTSLRLLCSVIGGTDQAQWEDITGTTKLVYANECANFTTNVSARFWLSDCPRTAEAVNFATLLYKELTAVPYMAKFVIFAKMNDPREGRLRCYCMTDDKVDKTLEQHENFVEVARSRDIEVLEGMPLFAELSGNLVPVRRAAQQRSFEFQSFRENRLAIPVKVRDSSREPAGFLSFLRKAMKYEDTQHILCHLNVTMPPCTKGTGAEDRRRTLTPLALRYSVLSESALGFPSGMDRADLKVAVITEHLGLSWAELARELQFSVEEINRIRVENPNSLWEQSAALLNLWAAREGADAKSQYLLAHEATVHSLPAPVTWDFRRTAPILTCF</sequence>
<dbReference type="Pfam" id="PF00531">
    <property type="entry name" value="Death"/>
    <property type="match status" value="1"/>
</dbReference>
<dbReference type="InterPro" id="IPR040745">
    <property type="entry name" value="Ankyrin_UPA"/>
</dbReference>
<dbReference type="SUPFAM" id="SSF47986">
    <property type="entry name" value="DEATH domain"/>
    <property type="match status" value="1"/>
</dbReference>
<dbReference type="GO" id="GO:0007165">
    <property type="term" value="P:signal transduction"/>
    <property type="evidence" value="ECO:0007669"/>
    <property type="project" value="InterPro"/>
</dbReference>
<evidence type="ECO:0000259" key="11">
    <source>
        <dbReference type="PROSITE" id="PS50017"/>
    </source>
</evidence>
<comment type="subcellular location">
    <subcellularLocation>
        <location evidence="1">Cytoplasm</location>
        <location evidence="1">Cytoskeleton</location>
    </subcellularLocation>
    <subcellularLocation>
        <location evidence="2">Membrane</location>
    </subcellularLocation>
</comment>
<dbReference type="Bgee" id="ENSCPOG00000007390">
    <property type="expression patterns" value="Expressed in cerebellum and 12 other cell types or tissues"/>
</dbReference>
<reference evidence="13" key="2">
    <citation type="submission" date="2025-08" db="UniProtKB">
        <authorList>
            <consortium name="Ensembl"/>
        </authorList>
    </citation>
    <scope>IDENTIFICATION</scope>
    <source>
        <strain evidence="13">2N</strain>
    </source>
</reference>
<dbReference type="GO" id="GO:0005856">
    <property type="term" value="C:cytoskeleton"/>
    <property type="evidence" value="ECO:0007669"/>
    <property type="project" value="UniProtKB-SubCell"/>
</dbReference>
<dbReference type="PANTHER" id="PTHR24123">
    <property type="entry name" value="ANKYRIN REPEAT-CONTAINING"/>
    <property type="match status" value="1"/>
</dbReference>
<gene>
    <name evidence="13" type="primary">ANK1</name>
</gene>
<dbReference type="GeneTree" id="ENSGT00940000155760"/>
<dbReference type="InterPro" id="IPR011029">
    <property type="entry name" value="DEATH-like_dom_sf"/>
</dbReference>
<reference evidence="14" key="1">
    <citation type="journal article" date="2011" name="Nature">
        <title>A high-resolution map of human evolutionary constraint using 29 mammals.</title>
        <authorList>
            <person name="Lindblad-Toh K."/>
            <person name="Garber M."/>
            <person name="Zuk O."/>
            <person name="Lin M.F."/>
            <person name="Parker B.J."/>
            <person name="Washietl S."/>
            <person name="Kheradpour P."/>
            <person name="Ernst J."/>
            <person name="Jordan G."/>
            <person name="Mauceli E."/>
            <person name="Ward L.D."/>
            <person name="Lowe C.B."/>
            <person name="Holloway A.K."/>
            <person name="Clamp M."/>
            <person name="Gnerre S."/>
            <person name="Alfoldi J."/>
            <person name="Beal K."/>
            <person name="Chang J."/>
            <person name="Clawson H."/>
            <person name="Cuff J."/>
            <person name="Di Palma F."/>
            <person name="Fitzgerald S."/>
            <person name="Flicek P."/>
            <person name="Guttman M."/>
            <person name="Hubisz M.J."/>
            <person name="Jaffe D.B."/>
            <person name="Jungreis I."/>
            <person name="Kent W.J."/>
            <person name="Kostka D."/>
            <person name="Lara M."/>
            <person name="Martins A.L."/>
            <person name="Massingham T."/>
            <person name="Moltke I."/>
            <person name="Raney B.J."/>
            <person name="Rasmussen M.D."/>
            <person name="Robinson J."/>
            <person name="Stark A."/>
            <person name="Vilella A.J."/>
            <person name="Wen J."/>
            <person name="Xie X."/>
            <person name="Zody M.C."/>
            <person name="Baldwin J."/>
            <person name="Bloom T."/>
            <person name="Chin C.W."/>
            <person name="Heiman D."/>
            <person name="Nicol R."/>
            <person name="Nusbaum C."/>
            <person name="Young S."/>
            <person name="Wilkinson J."/>
            <person name="Worley K.C."/>
            <person name="Kovar C.L."/>
            <person name="Muzny D.M."/>
            <person name="Gibbs R.A."/>
            <person name="Cree A."/>
            <person name="Dihn H.H."/>
            <person name="Fowler G."/>
            <person name="Jhangiani S."/>
            <person name="Joshi V."/>
            <person name="Lee S."/>
            <person name="Lewis L.R."/>
            <person name="Nazareth L.V."/>
            <person name="Okwuonu G."/>
            <person name="Santibanez J."/>
            <person name="Warren W.C."/>
            <person name="Mardis E.R."/>
            <person name="Weinstock G.M."/>
            <person name="Wilson R.K."/>
            <person name="Delehaunty K."/>
            <person name="Dooling D."/>
            <person name="Fronik C."/>
            <person name="Fulton L."/>
            <person name="Fulton B."/>
            <person name="Graves T."/>
            <person name="Minx P."/>
            <person name="Sodergren E."/>
            <person name="Birney E."/>
            <person name="Margulies E.H."/>
            <person name="Herrero J."/>
            <person name="Green E.D."/>
            <person name="Haussler D."/>
            <person name="Siepel A."/>
            <person name="Goldman N."/>
            <person name="Pollard K.S."/>
            <person name="Pedersen J.S."/>
            <person name="Lander E.S."/>
            <person name="Kellis M."/>
        </authorList>
    </citation>
    <scope>NUCLEOTIDE SEQUENCE [LARGE SCALE GENOMIC DNA]</scope>
    <source>
        <strain evidence="14">2N</strain>
    </source>
</reference>
<dbReference type="FunFam" id="1.25.40.20:FF:000003">
    <property type="entry name" value="Ankyrin, isoform B"/>
    <property type="match status" value="1"/>
</dbReference>
<evidence type="ECO:0000256" key="5">
    <source>
        <dbReference type="ARBA" id="ARBA00022737"/>
    </source>
</evidence>
<dbReference type="PROSITE" id="PS50088">
    <property type="entry name" value="ANK_REPEAT"/>
    <property type="match status" value="10"/>
</dbReference>
<evidence type="ECO:0000313" key="14">
    <source>
        <dbReference type="Proteomes" id="UP000005447"/>
    </source>
</evidence>